<name>E8QVK7_HELPW</name>
<evidence type="ECO:0000313" key="3">
    <source>
        <dbReference type="Proteomes" id="UP000007467"/>
    </source>
</evidence>
<dbReference type="Pfam" id="PF21018">
    <property type="entry name" value="BipA_C"/>
    <property type="match status" value="1"/>
</dbReference>
<evidence type="ECO:0000313" key="2">
    <source>
        <dbReference type="EMBL" id="ADU84478.1"/>
    </source>
</evidence>
<evidence type="ECO:0000259" key="1">
    <source>
        <dbReference type="Pfam" id="PF21018"/>
    </source>
</evidence>
<accession>E8QVK7</accession>
<proteinExistence type="predicted"/>
<dbReference type="HOGENOM" id="CLU_2493643_0_0_7"/>
<dbReference type="InterPro" id="IPR048876">
    <property type="entry name" value="BipA_C"/>
</dbReference>
<gene>
    <name evidence="2" type="ordered locus">HPSA_02315</name>
</gene>
<protein>
    <submittedName>
        <fullName evidence="2">GTP-binding protein</fullName>
    </submittedName>
</protein>
<dbReference type="KEGG" id="hes:HPSA_02315"/>
<dbReference type="AlphaFoldDB" id="E8QVK7"/>
<dbReference type="Gene3D" id="3.30.70.870">
    <property type="entry name" value="Elongation Factor G (Translational Gtpase), domain 3"/>
    <property type="match status" value="1"/>
</dbReference>
<dbReference type="PATRIC" id="fig|907239.3.peg.467"/>
<dbReference type="eggNOG" id="COG1217">
    <property type="taxonomic scope" value="Bacteria"/>
</dbReference>
<organism evidence="2 3">
    <name type="scientific">Helicobacter pylori (strain SouthAfrica7)</name>
    <dbReference type="NCBI Taxonomy" id="907239"/>
    <lineage>
        <taxon>Bacteria</taxon>
        <taxon>Pseudomonadati</taxon>
        <taxon>Campylobacterota</taxon>
        <taxon>Epsilonproteobacteria</taxon>
        <taxon>Campylobacterales</taxon>
        <taxon>Helicobacteraceae</taxon>
        <taxon>Helicobacter</taxon>
    </lineage>
</organism>
<reference evidence="2 3" key="2">
    <citation type="journal article" date="2013" name="Genome Announc.">
        <title>Genome Sequences of Three hpAfrica2 Strains of Helicobacter pylori.</title>
        <authorList>
            <person name="Duncan S.S."/>
            <person name="Bertoli M.T."/>
            <person name="Kersulyte D."/>
            <person name="Valk P.L."/>
            <person name="Tamma S."/>
            <person name="Segal I."/>
            <person name="McClain M.S."/>
            <person name="Cover T.L."/>
            <person name="Berg D.E."/>
        </authorList>
    </citation>
    <scope>NUCLEOTIDE SEQUENCE [LARGE SCALE GENOMIC DNA]</scope>
    <source>
        <strain evidence="2 3">SouthAfrica7</strain>
    </source>
</reference>
<dbReference type="Proteomes" id="UP000007467">
    <property type="component" value="Chromosome"/>
</dbReference>
<sequence>MKKAQIFEQSNQNLATFHTDHTKFNEKNKRLNKDFYKWGDYSCALQLLERALEWIEEDEILEVTPLNLRIRKKILDPNMRKRAKNR</sequence>
<reference evidence="3" key="1">
    <citation type="submission" date="2010-11" db="EMBL/GenBank/DDBJ databases">
        <title>Genome sequence of Helicobacter pylori strain SouthAfrica7.</title>
        <authorList>
            <person name="Kersulyte D."/>
            <person name="Segal I."/>
            <person name="Mistry R."/>
            <person name="Berg D.E."/>
        </authorList>
    </citation>
    <scope>NUCLEOTIDE SEQUENCE [LARGE SCALE GENOMIC DNA]</scope>
    <source>
        <strain evidence="3">SouthAfrica7</strain>
    </source>
</reference>
<dbReference type="EMBL" id="CP002336">
    <property type="protein sequence ID" value="ADU84478.1"/>
    <property type="molecule type" value="Genomic_DNA"/>
</dbReference>
<feature type="domain" description="TypA/BipA C-terminal" evidence="1">
    <location>
        <begin position="47"/>
        <end position="76"/>
    </location>
</feature>